<dbReference type="EMBL" id="GBRH01229196">
    <property type="protein sequence ID" value="JAD68699.1"/>
    <property type="molecule type" value="Transcribed_RNA"/>
</dbReference>
<accession>A0A0A9BXF1</accession>
<reference evidence="1" key="1">
    <citation type="submission" date="2014-09" db="EMBL/GenBank/DDBJ databases">
        <authorList>
            <person name="Magalhaes I.L.F."/>
            <person name="Oliveira U."/>
            <person name="Santos F.R."/>
            <person name="Vidigal T.H.D.A."/>
            <person name="Brescovit A.D."/>
            <person name="Santos A.J."/>
        </authorList>
    </citation>
    <scope>NUCLEOTIDE SEQUENCE</scope>
    <source>
        <tissue evidence="1">Shoot tissue taken approximately 20 cm above the soil surface</tissue>
    </source>
</reference>
<organism evidence="1">
    <name type="scientific">Arundo donax</name>
    <name type="common">Giant reed</name>
    <name type="synonym">Donax arundinaceus</name>
    <dbReference type="NCBI Taxonomy" id="35708"/>
    <lineage>
        <taxon>Eukaryota</taxon>
        <taxon>Viridiplantae</taxon>
        <taxon>Streptophyta</taxon>
        <taxon>Embryophyta</taxon>
        <taxon>Tracheophyta</taxon>
        <taxon>Spermatophyta</taxon>
        <taxon>Magnoliopsida</taxon>
        <taxon>Liliopsida</taxon>
        <taxon>Poales</taxon>
        <taxon>Poaceae</taxon>
        <taxon>PACMAD clade</taxon>
        <taxon>Arundinoideae</taxon>
        <taxon>Arundineae</taxon>
        <taxon>Arundo</taxon>
    </lineage>
</organism>
<protein>
    <submittedName>
        <fullName evidence="1">Uncharacterized protein</fullName>
    </submittedName>
</protein>
<reference evidence="1" key="2">
    <citation type="journal article" date="2015" name="Data Brief">
        <title>Shoot transcriptome of the giant reed, Arundo donax.</title>
        <authorList>
            <person name="Barrero R.A."/>
            <person name="Guerrero F.D."/>
            <person name="Moolhuijzen P."/>
            <person name="Goolsby J.A."/>
            <person name="Tidwell J."/>
            <person name="Bellgard S.E."/>
            <person name="Bellgard M.I."/>
        </authorList>
    </citation>
    <scope>NUCLEOTIDE SEQUENCE</scope>
    <source>
        <tissue evidence="1">Shoot tissue taken approximately 20 cm above the soil surface</tissue>
    </source>
</reference>
<proteinExistence type="predicted"/>
<evidence type="ECO:0000313" key="1">
    <source>
        <dbReference type="EMBL" id="JAD68699.1"/>
    </source>
</evidence>
<dbReference type="AlphaFoldDB" id="A0A0A9BXF1"/>
<name>A0A0A9BXF1_ARUDO</name>
<sequence length="36" mass="4084">MVLNDLSIKLYELESCGKDSCQRFRCINSASLLMAM</sequence>